<keyword evidence="4 7" id="KW-0812">Transmembrane</keyword>
<sequence>MIEIALLAIALLVITLTLGVPLPYCFGSALMVMYFLGDVTMKGMMLWGMQQLGNPVLLAIPLFVLAGTVMSESGIAASLLRFVNAFIGHVRGGLGVVAAVSCAVIGAISGSGLTGIAAIGPLLIPEMEKRGYPREYATALIANSSILGLLIPPSVTMIVYGWVTDTSILACFLATLGPGLLIMTSFSVINLFMARKFNLILDEKPSFSELSGEVARRGFHAFPALLMPVIILGGIYGGVMTPTEAAAVAVIYAVPVGFLIYKGLKWNNFLLAGKEAATAVGAIMMMILFSMILSQMFVYESIPQQLVQGIFSITENKIVLLIMINIMLFLVGMVVNDVTAIILIAPLLLPLMQAIGVSPVQFAAIMGVNTAMGGVTPPYASILYLGARIGNVKVTKVIPPAMKLILFGYVPVVFLTSLWPDLSLYLPRLFGYDVAP</sequence>
<dbReference type="PIRSF" id="PIRSF006066">
    <property type="entry name" value="HI0050"/>
    <property type="match status" value="1"/>
</dbReference>
<evidence type="ECO:0000256" key="5">
    <source>
        <dbReference type="ARBA" id="ARBA00022989"/>
    </source>
</evidence>
<evidence type="ECO:0000313" key="9">
    <source>
        <dbReference type="EMBL" id="MEW9922386.1"/>
    </source>
</evidence>
<gene>
    <name evidence="9" type="ORF">AB2B41_22535</name>
</gene>
<keyword evidence="3 7" id="KW-0997">Cell inner membrane</keyword>
<feature type="transmembrane region" description="Helical" evidence="7">
    <location>
        <begin position="276"/>
        <end position="298"/>
    </location>
</feature>
<evidence type="ECO:0000256" key="3">
    <source>
        <dbReference type="ARBA" id="ARBA00022519"/>
    </source>
</evidence>
<feature type="transmembrane region" description="Helical" evidence="7">
    <location>
        <begin position="136"/>
        <end position="161"/>
    </location>
</feature>
<feature type="transmembrane region" description="Helical" evidence="7">
    <location>
        <begin position="340"/>
        <end position="356"/>
    </location>
</feature>
<evidence type="ECO:0000313" key="10">
    <source>
        <dbReference type="Proteomes" id="UP001556098"/>
    </source>
</evidence>
<comment type="function">
    <text evidence="7">Part of the tripartite ATP-independent periplasmic (TRAP) transport system.</text>
</comment>
<accession>A0ABV3RTP6</accession>
<comment type="subcellular location">
    <subcellularLocation>
        <location evidence="1 7">Cell inner membrane</location>
        <topology evidence="1 7">Multi-pass membrane protein</topology>
    </subcellularLocation>
</comment>
<keyword evidence="5 7" id="KW-1133">Transmembrane helix</keyword>
<dbReference type="PANTHER" id="PTHR33362:SF2">
    <property type="entry name" value="TRAP TRANSPORTER LARGE PERMEASE PROTEIN"/>
    <property type="match status" value="1"/>
</dbReference>
<keyword evidence="7" id="KW-0813">Transport</keyword>
<dbReference type="NCBIfam" id="TIGR00786">
    <property type="entry name" value="dctM"/>
    <property type="match status" value="1"/>
</dbReference>
<evidence type="ECO:0000256" key="4">
    <source>
        <dbReference type="ARBA" id="ARBA00022692"/>
    </source>
</evidence>
<keyword evidence="2" id="KW-1003">Cell membrane</keyword>
<organism evidence="9 10">
    <name type="scientific">Sulfitobacter sediminis</name>
    <dbReference type="NCBI Taxonomy" id="3234186"/>
    <lineage>
        <taxon>Bacteria</taxon>
        <taxon>Pseudomonadati</taxon>
        <taxon>Pseudomonadota</taxon>
        <taxon>Alphaproteobacteria</taxon>
        <taxon>Rhodobacterales</taxon>
        <taxon>Roseobacteraceae</taxon>
        <taxon>Sulfitobacter</taxon>
    </lineage>
</organism>
<comment type="subunit">
    <text evidence="7">The complex comprises the extracytoplasmic solute receptor protein and the two transmembrane proteins.</text>
</comment>
<comment type="similarity">
    <text evidence="7">Belongs to the TRAP transporter large permease family.</text>
</comment>
<feature type="transmembrane region" description="Helical" evidence="7">
    <location>
        <begin position="362"/>
        <end position="385"/>
    </location>
</feature>
<evidence type="ECO:0000259" key="8">
    <source>
        <dbReference type="Pfam" id="PF06808"/>
    </source>
</evidence>
<comment type="caution">
    <text evidence="9">The sequence shown here is derived from an EMBL/GenBank/DDBJ whole genome shotgun (WGS) entry which is preliminary data.</text>
</comment>
<feature type="domain" description="TRAP C4-dicarboxylate transport system permease DctM subunit" evidence="8">
    <location>
        <begin position="10"/>
        <end position="417"/>
    </location>
</feature>
<keyword evidence="6 7" id="KW-0472">Membrane</keyword>
<evidence type="ECO:0000256" key="7">
    <source>
        <dbReference type="RuleBase" id="RU369079"/>
    </source>
</evidence>
<feature type="transmembrane region" description="Helical" evidence="7">
    <location>
        <begin position="214"/>
        <end position="239"/>
    </location>
</feature>
<evidence type="ECO:0000256" key="6">
    <source>
        <dbReference type="ARBA" id="ARBA00023136"/>
    </source>
</evidence>
<feature type="transmembrane region" description="Helical" evidence="7">
    <location>
        <begin position="245"/>
        <end position="264"/>
    </location>
</feature>
<feature type="transmembrane region" description="Helical" evidence="7">
    <location>
        <begin position="94"/>
        <end position="124"/>
    </location>
</feature>
<dbReference type="PANTHER" id="PTHR33362">
    <property type="entry name" value="SIALIC ACID TRAP TRANSPORTER PERMEASE PROTEIN SIAT-RELATED"/>
    <property type="match status" value="1"/>
</dbReference>
<keyword evidence="10" id="KW-1185">Reference proteome</keyword>
<feature type="transmembrane region" description="Helical" evidence="7">
    <location>
        <begin position="56"/>
        <end position="82"/>
    </location>
</feature>
<evidence type="ECO:0000256" key="2">
    <source>
        <dbReference type="ARBA" id="ARBA00022475"/>
    </source>
</evidence>
<feature type="transmembrane region" description="Helical" evidence="7">
    <location>
        <begin position="318"/>
        <end position="335"/>
    </location>
</feature>
<feature type="transmembrane region" description="Helical" evidence="7">
    <location>
        <begin position="167"/>
        <end position="193"/>
    </location>
</feature>
<feature type="transmembrane region" description="Helical" evidence="7">
    <location>
        <begin position="397"/>
        <end position="419"/>
    </location>
</feature>
<dbReference type="EMBL" id="JBFNXX010000052">
    <property type="protein sequence ID" value="MEW9922386.1"/>
    <property type="molecule type" value="Genomic_DNA"/>
</dbReference>
<dbReference type="InterPro" id="IPR004681">
    <property type="entry name" value="TRAP_DctM"/>
</dbReference>
<proteinExistence type="inferred from homology"/>
<reference evidence="9 10" key="1">
    <citation type="submission" date="2024-07" db="EMBL/GenBank/DDBJ databases">
        <title>Marimonas sp.nov., isolated from tidal-flat sediment.</title>
        <authorList>
            <person name="Jayan J.N."/>
            <person name="Lee S.S."/>
        </authorList>
    </citation>
    <scope>NUCLEOTIDE SEQUENCE [LARGE SCALE GENOMIC DNA]</scope>
    <source>
        <strain evidence="9 10">MJW-29</strain>
    </source>
</reference>
<name>A0ABV3RTP6_9RHOB</name>
<protein>
    <recommendedName>
        <fullName evidence="7">TRAP transporter large permease protein</fullName>
    </recommendedName>
</protein>
<evidence type="ECO:0000256" key="1">
    <source>
        <dbReference type="ARBA" id="ARBA00004429"/>
    </source>
</evidence>
<dbReference type="Pfam" id="PF06808">
    <property type="entry name" value="DctM"/>
    <property type="match status" value="1"/>
</dbReference>
<dbReference type="Proteomes" id="UP001556098">
    <property type="component" value="Unassembled WGS sequence"/>
</dbReference>
<dbReference type="RefSeq" id="WP_367880076.1">
    <property type="nucleotide sequence ID" value="NZ_JBFNXX010000052.1"/>
</dbReference>
<dbReference type="InterPro" id="IPR010656">
    <property type="entry name" value="DctM"/>
</dbReference>